<dbReference type="GO" id="GO:0004521">
    <property type="term" value="F:RNA endonuclease activity"/>
    <property type="evidence" value="ECO:0007669"/>
    <property type="project" value="InterPro"/>
</dbReference>
<dbReference type="InterPro" id="IPR039018">
    <property type="entry name" value="VapC20-like"/>
</dbReference>
<dbReference type="PANTHER" id="PTHR42188">
    <property type="entry name" value="23S RRNA-SPECIFIC ENDONUCLEASE VAPC20"/>
    <property type="match status" value="1"/>
</dbReference>
<name>A0A0G0MWQ9_9BACT</name>
<dbReference type="InterPro" id="IPR002716">
    <property type="entry name" value="PIN_dom"/>
</dbReference>
<dbReference type="SUPFAM" id="SSF88723">
    <property type="entry name" value="PIN domain-like"/>
    <property type="match status" value="1"/>
</dbReference>
<dbReference type="Proteomes" id="UP000034022">
    <property type="component" value="Unassembled WGS sequence"/>
</dbReference>
<accession>A0A0G0MWQ9</accession>
<sequence length="125" mass="14753">MIILDSNIWIAYLNKNDNQHNKAVSFFDKIKENILITEYIILEVATVLSMRIDKKTADSFIDFVTNNQDIEVMSSSDEFFKKTLDFFLKYKNGNLSFVDVSLLMLSKKFQVFTFDRNLEREIVKF</sequence>
<dbReference type="AlphaFoldDB" id="A0A0G0MWQ9"/>
<proteinExistence type="predicted"/>
<protein>
    <recommendedName>
        <fullName evidence="1">PIN domain-containing protein</fullName>
    </recommendedName>
</protein>
<reference evidence="2 3" key="1">
    <citation type="journal article" date="2015" name="Nature">
        <title>rRNA introns, odd ribosomes, and small enigmatic genomes across a large radiation of phyla.</title>
        <authorList>
            <person name="Brown C.T."/>
            <person name="Hug L.A."/>
            <person name="Thomas B.C."/>
            <person name="Sharon I."/>
            <person name="Castelle C.J."/>
            <person name="Singh A."/>
            <person name="Wilkins M.J."/>
            <person name="Williams K.H."/>
            <person name="Banfield J.F."/>
        </authorList>
    </citation>
    <scope>NUCLEOTIDE SEQUENCE [LARGE SCALE GENOMIC DNA]</scope>
</reference>
<evidence type="ECO:0000259" key="1">
    <source>
        <dbReference type="Pfam" id="PF01850"/>
    </source>
</evidence>
<evidence type="ECO:0000313" key="2">
    <source>
        <dbReference type="EMBL" id="KKQ69366.1"/>
    </source>
</evidence>
<evidence type="ECO:0000313" key="3">
    <source>
        <dbReference type="Proteomes" id="UP000034022"/>
    </source>
</evidence>
<feature type="domain" description="PIN" evidence="1">
    <location>
        <begin position="2"/>
        <end position="120"/>
    </location>
</feature>
<dbReference type="InterPro" id="IPR029060">
    <property type="entry name" value="PIN-like_dom_sf"/>
</dbReference>
<dbReference type="PANTHER" id="PTHR42188:SF1">
    <property type="entry name" value="23S RRNA-SPECIFIC ENDONUCLEASE VAPC20"/>
    <property type="match status" value="1"/>
</dbReference>
<dbReference type="GO" id="GO:0016075">
    <property type="term" value="P:rRNA catabolic process"/>
    <property type="evidence" value="ECO:0007669"/>
    <property type="project" value="TreeGrafter"/>
</dbReference>
<organism evidence="2 3">
    <name type="scientific">Candidatus Falkowbacteria bacterium GW2011_GWE1_38_31</name>
    <dbReference type="NCBI Taxonomy" id="1618638"/>
    <lineage>
        <taxon>Bacteria</taxon>
        <taxon>Candidatus Falkowiibacteriota</taxon>
    </lineage>
</organism>
<comment type="caution">
    <text evidence="2">The sequence shown here is derived from an EMBL/GenBank/DDBJ whole genome shotgun (WGS) entry which is preliminary data.</text>
</comment>
<gene>
    <name evidence="2" type="ORF">US91_C0015G0004</name>
</gene>
<dbReference type="Gene3D" id="3.40.50.1010">
    <property type="entry name" value="5'-nuclease"/>
    <property type="match status" value="1"/>
</dbReference>
<dbReference type="Pfam" id="PF01850">
    <property type="entry name" value="PIN"/>
    <property type="match status" value="1"/>
</dbReference>
<dbReference type="EMBL" id="LBUU01000015">
    <property type="protein sequence ID" value="KKQ69366.1"/>
    <property type="molecule type" value="Genomic_DNA"/>
</dbReference>